<organism evidence="7 8">
    <name type="scientific">Halocatena marina</name>
    <dbReference type="NCBI Taxonomy" id="2934937"/>
    <lineage>
        <taxon>Archaea</taxon>
        <taxon>Methanobacteriati</taxon>
        <taxon>Methanobacteriota</taxon>
        <taxon>Stenosarchaea group</taxon>
        <taxon>Halobacteria</taxon>
        <taxon>Halobacteriales</taxon>
        <taxon>Natronomonadaceae</taxon>
        <taxon>Halocatena</taxon>
    </lineage>
</organism>
<proteinExistence type="predicted"/>
<name>A0ABD5YJH9_9EURY</name>
<evidence type="ECO:0000259" key="5">
    <source>
        <dbReference type="PROSITE" id="PS50956"/>
    </source>
</evidence>
<dbReference type="RefSeq" id="WP_390204879.1">
    <property type="nucleotide sequence ID" value="NZ_JBHTAX010000001.1"/>
</dbReference>
<dbReference type="AlphaFoldDB" id="A0ABD5YJH9"/>
<dbReference type="CDD" id="cd00090">
    <property type="entry name" value="HTH_ARSR"/>
    <property type="match status" value="1"/>
</dbReference>
<evidence type="ECO:0000256" key="3">
    <source>
        <dbReference type="ARBA" id="ARBA00023163"/>
    </source>
</evidence>
<dbReference type="PANTHER" id="PTHR30154:SF34">
    <property type="entry name" value="TRANSCRIPTIONAL REGULATOR AZLB"/>
    <property type="match status" value="1"/>
</dbReference>
<evidence type="ECO:0000256" key="1">
    <source>
        <dbReference type="ARBA" id="ARBA00023015"/>
    </source>
</evidence>
<feature type="domain" description="HTH asnC-type" evidence="5">
    <location>
        <begin position="10"/>
        <end position="73"/>
    </location>
</feature>
<dbReference type="InterPro" id="IPR000485">
    <property type="entry name" value="AsnC-type_HTH_dom"/>
</dbReference>
<keyword evidence="3" id="KW-0804">Transcription</keyword>
<dbReference type="SMART" id="SM00344">
    <property type="entry name" value="HTH_ASNC"/>
    <property type="match status" value="1"/>
</dbReference>
<protein>
    <submittedName>
        <fullName evidence="7">Winged helix-turn-helix transcriptional regulator</fullName>
    </submittedName>
</protein>
<dbReference type="Pfam" id="PF02080">
    <property type="entry name" value="TrkA_C"/>
    <property type="match status" value="1"/>
</dbReference>
<dbReference type="PRINTS" id="PR00033">
    <property type="entry name" value="HTHASNC"/>
</dbReference>
<evidence type="ECO:0000313" key="8">
    <source>
        <dbReference type="Proteomes" id="UP001596417"/>
    </source>
</evidence>
<sequence>MPEPETDYRLDDIDRRILYALMQDGRNTTAASIADTVNVSGATVRNRIQNLEERGILRGYTAHVDFERAGGKLVNLYLCNVPIPEREALAHRSRAIPGVVNVRTLMTGRENLHVVAIGEHTKDLQRVSRNLSQLGIEIEDEDLIEDEFFSPYTPFGPDDDQQTDEPDDFISLTGQANIIQLTVRSKAPIAGHSLEEASDQGILDNNTLVIGIERDDQELTPHGNTVVHPDDIVTVLSRKNTDGTALRSSADPTLSQLSDDTTTVERNSCSTLVRS</sequence>
<dbReference type="InterPro" id="IPR036390">
    <property type="entry name" value="WH_DNA-bd_sf"/>
</dbReference>
<keyword evidence="2" id="KW-0238">DNA-binding</keyword>
<reference evidence="7 8" key="1">
    <citation type="journal article" date="2019" name="Int. J. Syst. Evol. Microbiol.">
        <title>The Global Catalogue of Microorganisms (GCM) 10K type strain sequencing project: providing services to taxonomists for standard genome sequencing and annotation.</title>
        <authorList>
            <consortium name="The Broad Institute Genomics Platform"/>
            <consortium name="The Broad Institute Genome Sequencing Center for Infectious Disease"/>
            <person name="Wu L."/>
            <person name="Ma J."/>
        </authorList>
    </citation>
    <scope>NUCLEOTIDE SEQUENCE [LARGE SCALE GENOMIC DNA]</scope>
    <source>
        <strain evidence="7 8">RDMS1</strain>
    </source>
</reference>
<evidence type="ECO:0000259" key="6">
    <source>
        <dbReference type="PROSITE" id="PS51202"/>
    </source>
</evidence>
<gene>
    <name evidence="7" type="ORF">ACFQL7_05640</name>
</gene>
<dbReference type="Gene3D" id="1.10.10.10">
    <property type="entry name" value="Winged helix-like DNA-binding domain superfamily/Winged helix DNA-binding domain"/>
    <property type="match status" value="1"/>
</dbReference>
<dbReference type="EMBL" id="JBHTAX010000001">
    <property type="protein sequence ID" value="MFC7189381.1"/>
    <property type="molecule type" value="Genomic_DNA"/>
</dbReference>
<dbReference type="InterPro" id="IPR011991">
    <property type="entry name" value="ArsR-like_HTH"/>
</dbReference>
<accession>A0ABD5YJH9</accession>
<feature type="region of interest" description="Disordered" evidence="4">
    <location>
        <begin position="243"/>
        <end position="275"/>
    </location>
</feature>
<evidence type="ECO:0000313" key="7">
    <source>
        <dbReference type="EMBL" id="MFC7189381.1"/>
    </source>
</evidence>
<evidence type="ECO:0000256" key="4">
    <source>
        <dbReference type="SAM" id="MobiDB-lite"/>
    </source>
</evidence>
<dbReference type="PROSITE" id="PS50956">
    <property type="entry name" value="HTH_ASNC_2"/>
    <property type="match status" value="1"/>
</dbReference>
<dbReference type="InterPro" id="IPR006037">
    <property type="entry name" value="RCK_C"/>
</dbReference>
<dbReference type="GO" id="GO:0003677">
    <property type="term" value="F:DNA binding"/>
    <property type="evidence" value="ECO:0007669"/>
    <property type="project" value="UniProtKB-KW"/>
</dbReference>
<dbReference type="InterPro" id="IPR019888">
    <property type="entry name" value="Tscrpt_reg_AsnC-like"/>
</dbReference>
<dbReference type="PANTHER" id="PTHR30154">
    <property type="entry name" value="LEUCINE-RESPONSIVE REGULATORY PROTEIN"/>
    <property type="match status" value="1"/>
</dbReference>
<dbReference type="Gene3D" id="3.30.70.1450">
    <property type="entry name" value="Regulator of K+ conductance, C-terminal domain"/>
    <property type="match status" value="1"/>
</dbReference>
<dbReference type="Proteomes" id="UP001596417">
    <property type="component" value="Unassembled WGS sequence"/>
</dbReference>
<dbReference type="SUPFAM" id="SSF116726">
    <property type="entry name" value="TrkA C-terminal domain-like"/>
    <property type="match status" value="1"/>
</dbReference>
<dbReference type="InterPro" id="IPR036721">
    <property type="entry name" value="RCK_C_sf"/>
</dbReference>
<comment type="caution">
    <text evidence="7">The sequence shown here is derived from an EMBL/GenBank/DDBJ whole genome shotgun (WGS) entry which is preliminary data.</text>
</comment>
<keyword evidence="1" id="KW-0805">Transcription regulation</keyword>
<dbReference type="InterPro" id="IPR036388">
    <property type="entry name" value="WH-like_DNA-bd_sf"/>
</dbReference>
<dbReference type="Pfam" id="PF13412">
    <property type="entry name" value="HTH_24"/>
    <property type="match status" value="1"/>
</dbReference>
<dbReference type="SUPFAM" id="SSF46785">
    <property type="entry name" value="Winged helix' DNA-binding domain"/>
    <property type="match status" value="1"/>
</dbReference>
<evidence type="ECO:0000256" key="2">
    <source>
        <dbReference type="ARBA" id="ARBA00023125"/>
    </source>
</evidence>
<feature type="domain" description="RCK C-terminal" evidence="6">
    <location>
        <begin position="164"/>
        <end position="252"/>
    </location>
</feature>
<dbReference type="PROSITE" id="PS51202">
    <property type="entry name" value="RCK_C"/>
    <property type="match status" value="1"/>
</dbReference>
<keyword evidence="8" id="KW-1185">Reference proteome</keyword>